<dbReference type="InterPro" id="IPR003489">
    <property type="entry name" value="RHF/RaiA"/>
</dbReference>
<evidence type="ECO:0000313" key="1">
    <source>
        <dbReference type="EMBL" id="SOD94706.1"/>
    </source>
</evidence>
<evidence type="ECO:0000313" key="2">
    <source>
        <dbReference type="Proteomes" id="UP000219621"/>
    </source>
</evidence>
<dbReference type="Pfam" id="PF02482">
    <property type="entry name" value="Ribosomal_S30AE"/>
    <property type="match status" value="1"/>
</dbReference>
<gene>
    <name evidence="1" type="ORF">SAMN05421508_10494</name>
</gene>
<dbReference type="Proteomes" id="UP000219621">
    <property type="component" value="Unassembled WGS sequence"/>
</dbReference>
<dbReference type="OrthoDB" id="9782252at2"/>
<keyword evidence="2" id="KW-1185">Reference proteome</keyword>
<dbReference type="AlphaFoldDB" id="A0A286GHM0"/>
<reference evidence="1 2" key="1">
    <citation type="submission" date="2017-09" db="EMBL/GenBank/DDBJ databases">
        <authorList>
            <person name="Ehlers B."/>
            <person name="Leendertz F.H."/>
        </authorList>
    </citation>
    <scope>NUCLEOTIDE SEQUENCE [LARGE SCALE GENOMIC DNA]</scope>
    <source>
        <strain evidence="1 2">USBA 140</strain>
    </source>
</reference>
<proteinExistence type="predicted"/>
<dbReference type="RefSeq" id="WP_097279062.1">
    <property type="nucleotide sequence ID" value="NZ_OCNJ01000004.1"/>
</dbReference>
<protein>
    <submittedName>
        <fullName evidence="1">Ribosomal subunit interface protein</fullName>
    </submittedName>
</protein>
<dbReference type="Gene3D" id="3.30.160.100">
    <property type="entry name" value="Ribosome hibernation promotion factor-like"/>
    <property type="match status" value="1"/>
</dbReference>
<sequence>MQVPVQISFHGLDHSDAVEQRVREKVEKLEQFSKDLVSCRVVIEQHHKNTSNQHHKGEPFHVTINLSVPGEELVVRRDPKEVHVNEDISIAIRDAFDAMEKQLKSWIGKQREADRDAHKSA</sequence>
<name>A0A286GHM0_9PROT</name>
<dbReference type="SUPFAM" id="SSF69754">
    <property type="entry name" value="Ribosome binding protein Y (YfiA homologue)"/>
    <property type="match status" value="1"/>
</dbReference>
<dbReference type="EMBL" id="OCNJ01000004">
    <property type="protein sequence ID" value="SOD94706.1"/>
    <property type="molecule type" value="Genomic_DNA"/>
</dbReference>
<dbReference type="InterPro" id="IPR036567">
    <property type="entry name" value="RHF-like"/>
</dbReference>
<accession>A0A286GHM0</accession>
<organism evidence="1 2">
    <name type="scientific">Caenispirillum bisanense</name>
    <dbReference type="NCBI Taxonomy" id="414052"/>
    <lineage>
        <taxon>Bacteria</taxon>
        <taxon>Pseudomonadati</taxon>
        <taxon>Pseudomonadota</taxon>
        <taxon>Alphaproteobacteria</taxon>
        <taxon>Rhodospirillales</taxon>
        <taxon>Novispirillaceae</taxon>
        <taxon>Caenispirillum</taxon>
    </lineage>
</organism>